<evidence type="ECO:0000313" key="2">
    <source>
        <dbReference type="Proteomes" id="UP000199058"/>
    </source>
</evidence>
<dbReference type="InterPro" id="IPR021482">
    <property type="entry name" value="DUF3135"/>
</dbReference>
<name>A0A1I1GK51_9GAMM</name>
<dbReference type="OrthoDB" id="5593306at2"/>
<protein>
    <recommendedName>
        <fullName evidence="3">DUF3135 domain-containing protein</fullName>
    </recommendedName>
</protein>
<sequence>MRPSALPCFDELLELARNSPEDLEALRRKMTSEILNSTLDNDMRQRLEQLAFRIDAERRSGRPPLALCIHYSSLMHSQLAHLSQELSKLFNNPCPQQPGKPLLGELKQKAQQKNSKVICLDQYRKGQKPA</sequence>
<gene>
    <name evidence="1" type="ORF">SAMN05660443_1493</name>
</gene>
<proteinExistence type="predicted"/>
<dbReference type="EMBL" id="FOLH01000003">
    <property type="protein sequence ID" value="SFC12149.1"/>
    <property type="molecule type" value="Genomic_DNA"/>
</dbReference>
<keyword evidence="2" id="KW-1185">Reference proteome</keyword>
<dbReference type="RefSeq" id="WP_091961439.1">
    <property type="nucleotide sequence ID" value="NZ_FOLH01000003.1"/>
</dbReference>
<reference evidence="1 2" key="1">
    <citation type="submission" date="2016-10" db="EMBL/GenBank/DDBJ databases">
        <authorList>
            <person name="de Groot N.N."/>
        </authorList>
    </citation>
    <scope>NUCLEOTIDE SEQUENCE [LARGE SCALE GENOMIC DNA]</scope>
    <source>
        <strain evidence="1 2">DSM 18438</strain>
    </source>
</reference>
<dbReference type="Pfam" id="PF11333">
    <property type="entry name" value="DUF3135"/>
    <property type="match status" value="1"/>
</dbReference>
<dbReference type="Proteomes" id="UP000199058">
    <property type="component" value="Unassembled WGS sequence"/>
</dbReference>
<evidence type="ECO:0000313" key="1">
    <source>
        <dbReference type="EMBL" id="SFC12149.1"/>
    </source>
</evidence>
<accession>A0A1I1GK51</accession>
<organism evidence="1 2">
    <name type="scientific">Marinospirillum celere</name>
    <dbReference type="NCBI Taxonomy" id="1122252"/>
    <lineage>
        <taxon>Bacteria</taxon>
        <taxon>Pseudomonadati</taxon>
        <taxon>Pseudomonadota</taxon>
        <taxon>Gammaproteobacteria</taxon>
        <taxon>Oceanospirillales</taxon>
        <taxon>Oceanospirillaceae</taxon>
        <taxon>Marinospirillum</taxon>
    </lineage>
</organism>
<evidence type="ECO:0008006" key="3">
    <source>
        <dbReference type="Google" id="ProtNLM"/>
    </source>
</evidence>
<dbReference type="AlphaFoldDB" id="A0A1I1GK51"/>